<keyword evidence="1" id="KW-1133">Transmembrane helix</keyword>
<gene>
    <name evidence="2" type="ORF">EBB_09170</name>
</gene>
<dbReference type="EMBL" id="JACXST010000001">
    <property type="protein sequence ID" value="MBD9360705.1"/>
    <property type="molecule type" value="Genomic_DNA"/>
</dbReference>
<accession>A0ABR9DC60</accession>
<evidence type="ECO:0000313" key="2">
    <source>
        <dbReference type="EMBL" id="MBD9360705.1"/>
    </source>
</evidence>
<dbReference type="RefSeq" id="WP_192393418.1">
    <property type="nucleotide sequence ID" value="NZ_CAJHIU010000001.1"/>
</dbReference>
<comment type="caution">
    <text evidence="2">The sequence shown here is derived from an EMBL/GenBank/DDBJ whole genome shotgun (WGS) entry which is preliminary data.</text>
</comment>
<organism evidence="2 3">
    <name type="scientific">Methylomonas fluvii</name>
    <dbReference type="NCBI Taxonomy" id="1854564"/>
    <lineage>
        <taxon>Bacteria</taxon>
        <taxon>Pseudomonadati</taxon>
        <taxon>Pseudomonadota</taxon>
        <taxon>Gammaproteobacteria</taxon>
        <taxon>Methylococcales</taxon>
        <taxon>Methylococcaceae</taxon>
        <taxon>Methylomonas</taxon>
    </lineage>
</organism>
<protein>
    <submittedName>
        <fullName evidence="2">Uncharacterized protein</fullName>
    </submittedName>
</protein>
<keyword evidence="3" id="KW-1185">Reference proteome</keyword>
<evidence type="ECO:0000313" key="3">
    <source>
        <dbReference type="Proteomes" id="UP000641152"/>
    </source>
</evidence>
<feature type="transmembrane region" description="Helical" evidence="1">
    <location>
        <begin position="90"/>
        <end position="111"/>
    </location>
</feature>
<keyword evidence="1" id="KW-0812">Transmembrane</keyword>
<sequence>MVGYDLSGSNLLGKLQQFIGVDENLNAMIVFKSSLGITGKPDGFGGSKNQDFNNSSKVILDFSQRNFARKEDVDIGRLQYILRYLTIRNIIYGLLGLMGGSMVWRIFRFVIEQDTS</sequence>
<proteinExistence type="predicted"/>
<reference evidence="2 3" key="1">
    <citation type="submission" date="2020-09" db="EMBL/GenBank/DDBJ databases">
        <title>Methylomonas albis sp. nov. and Methylomonas fluvii sp. nov.: Two cold-adapted methanotrophs from the River Elbe and an amended description of Methylovulum psychrotolerans strain Eb1.</title>
        <authorList>
            <person name="Bussmann I.K."/>
            <person name="Klings K.-W."/>
            <person name="Warnstedt J."/>
            <person name="Hoppert M."/>
            <person name="Saborowski A."/>
            <person name="Horn F."/>
            <person name="Liebner S."/>
        </authorList>
    </citation>
    <scope>NUCLEOTIDE SEQUENCE [LARGE SCALE GENOMIC DNA]</scope>
    <source>
        <strain evidence="2 3">EbB</strain>
    </source>
</reference>
<name>A0ABR9DC60_9GAMM</name>
<dbReference type="Proteomes" id="UP000641152">
    <property type="component" value="Unassembled WGS sequence"/>
</dbReference>
<keyword evidence="1" id="KW-0472">Membrane</keyword>
<evidence type="ECO:0000256" key="1">
    <source>
        <dbReference type="SAM" id="Phobius"/>
    </source>
</evidence>